<protein>
    <submittedName>
        <fullName evidence="6">Regulatory protein, tetR family</fullName>
    </submittedName>
</protein>
<proteinExistence type="predicted"/>
<dbReference type="Pfam" id="PF00440">
    <property type="entry name" value="TetR_N"/>
    <property type="match status" value="1"/>
</dbReference>
<dbReference type="AlphaFoldDB" id="A0A1H3SVP5"/>
<dbReference type="EMBL" id="FNON01000016">
    <property type="protein sequence ID" value="SDZ42163.1"/>
    <property type="molecule type" value="Genomic_DNA"/>
</dbReference>
<dbReference type="PANTHER" id="PTHR30055">
    <property type="entry name" value="HTH-TYPE TRANSCRIPTIONAL REGULATOR RUTR"/>
    <property type="match status" value="1"/>
</dbReference>
<reference evidence="6 7" key="1">
    <citation type="submission" date="2016-10" db="EMBL/GenBank/DDBJ databases">
        <authorList>
            <person name="de Groot N.N."/>
        </authorList>
    </citation>
    <scope>NUCLEOTIDE SEQUENCE [LARGE SCALE GENOMIC DNA]</scope>
    <source>
        <strain evidence="6 7">CPCC 202699</strain>
    </source>
</reference>
<keyword evidence="7" id="KW-1185">Reference proteome</keyword>
<feature type="domain" description="HTH tetR-type" evidence="5">
    <location>
        <begin position="13"/>
        <end position="73"/>
    </location>
</feature>
<dbReference type="RefSeq" id="WP_091299859.1">
    <property type="nucleotide sequence ID" value="NZ_FNON01000016.1"/>
</dbReference>
<name>A0A1H3SVP5_9PSEU</name>
<gene>
    <name evidence="6" type="ORF">SAMN05421504_1169</name>
</gene>
<evidence type="ECO:0000256" key="3">
    <source>
        <dbReference type="ARBA" id="ARBA00023163"/>
    </source>
</evidence>
<keyword evidence="3" id="KW-0804">Transcription</keyword>
<dbReference type="PANTHER" id="PTHR30055:SF234">
    <property type="entry name" value="HTH-TYPE TRANSCRIPTIONAL REGULATOR BETI"/>
    <property type="match status" value="1"/>
</dbReference>
<evidence type="ECO:0000256" key="4">
    <source>
        <dbReference type="PROSITE-ProRule" id="PRU00335"/>
    </source>
</evidence>
<dbReference type="OrthoDB" id="3211155at2"/>
<dbReference type="InterPro" id="IPR009057">
    <property type="entry name" value="Homeodomain-like_sf"/>
</dbReference>
<keyword evidence="1" id="KW-0805">Transcription regulation</keyword>
<evidence type="ECO:0000313" key="7">
    <source>
        <dbReference type="Proteomes" id="UP000199515"/>
    </source>
</evidence>
<feature type="DNA-binding region" description="H-T-H motif" evidence="4">
    <location>
        <begin position="36"/>
        <end position="55"/>
    </location>
</feature>
<dbReference type="GO" id="GO:0003700">
    <property type="term" value="F:DNA-binding transcription factor activity"/>
    <property type="evidence" value="ECO:0007669"/>
    <property type="project" value="TreeGrafter"/>
</dbReference>
<evidence type="ECO:0000259" key="5">
    <source>
        <dbReference type="PROSITE" id="PS50977"/>
    </source>
</evidence>
<evidence type="ECO:0000256" key="2">
    <source>
        <dbReference type="ARBA" id="ARBA00023125"/>
    </source>
</evidence>
<evidence type="ECO:0000256" key="1">
    <source>
        <dbReference type="ARBA" id="ARBA00023015"/>
    </source>
</evidence>
<dbReference type="Proteomes" id="UP000199515">
    <property type="component" value="Unassembled WGS sequence"/>
</dbReference>
<dbReference type="PROSITE" id="PS50977">
    <property type="entry name" value="HTH_TETR_2"/>
    <property type="match status" value="1"/>
</dbReference>
<accession>A0A1H3SVP5</accession>
<keyword evidence="2 4" id="KW-0238">DNA-binding</keyword>
<dbReference type="SUPFAM" id="SSF46689">
    <property type="entry name" value="Homeodomain-like"/>
    <property type="match status" value="1"/>
</dbReference>
<sequence length="210" mass="22942">MSEPLGSRERRKLQTRRAISEAAIALFVDRGFDHVSVAEVAVAAEVSKMTVFNYFATKEDLVLYRVEGLFEQPASQVRDREPGESPVAALRRHFLRGLAEREPATGLNDEDGYLAFQHLVMGSPTLKLRLIDHGKRTETALACAFTEVLDAFTAKLAAAQVIAVQYALVCCNLTRVLGGQSAAELYPSAVDEAERGFGMLLSGLRDTALV</sequence>
<dbReference type="InterPro" id="IPR050109">
    <property type="entry name" value="HTH-type_TetR-like_transc_reg"/>
</dbReference>
<evidence type="ECO:0000313" key="6">
    <source>
        <dbReference type="EMBL" id="SDZ42163.1"/>
    </source>
</evidence>
<organism evidence="6 7">
    <name type="scientific">Amycolatopsis xylanica</name>
    <dbReference type="NCBI Taxonomy" id="589385"/>
    <lineage>
        <taxon>Bacteria</taxon>
        <taxon>Bacillati</taxon>
        <taxon>Actinomycetota</taxon>
        <taxon>Actinomycetes</taxon>
        <taxon>Pseudonocardiales</taxon>
        <taxon>Pseudonocardiaceae</taxon>
        <taxon>Amycolatopsis</taxon>
    </lineage>
</organism>
<dbReference type="PRINTS" id="PR00455">
    <property type="entry name" value="HTHTETR"/>
</dbReference>
<dbReference type="Gene3D" id="1.10.357.10">
    <property type="entry name" value="Tetracycline Repressor, domain 2"/>
    <property type="match status" value="1"/>
</dbReference>
<dbReference type="GO" id="GO:0000976">
    <property type="term" value="F:transcription cis-regulatory region binding"/>
    <property type="evidence" value="ECO:0007669"/>
    <property type="project" value="TreeGrafter"/>
</dbReference>
<dbReference type="InterPro" id="IPR001647">
    <property type="entry name" value="HTH_TetR"/>
</dbReference>
<dbReference type="STRING" id="589385.SAMN05421504_1169"/>